<reference evidence="4 5" key="1">
    <citation type="submission" date="2015-12" db="EMBL/GenBank/DDBJ databases">
        <title>Complete genome sequence of a multi-drug resistant strain Acidovorax sp. 12322-1.</title>
        <authorList>
            <person name="Ming D."/>
            <person name="Wang M."/>
            <person name="Hu S."/>
            <person name="Zhou Y."/>
            <person name="Jiang T."/>
        </authorList>
    </citation>
    <scope>NUCLEOTIDE SEQUENCE [LARGE SCALE GENOMIC DNA]</scope>
    <source>
        <strain evidence="4 5">12322-1</strain>
    </source>
</reference>
<keyword evidence="5" id="KW-1185">Reference proteome</keyword>
<dbReference type="RefSeq" id="WP_077344529.1">
    <property type="nucleotide sequence ID" value="NZ_CAUHBH010000006.1"/>
</dbReference>
<evidence type="ECO:0000313" key="5">
    <source>
        <dbReference type="Proteomes" id="UP000053300"/>
    </source>
</evidence>
<feature type="transmembrane region" description="Helical" evidence="1">
    <location>
        <begin position="45"/>
        <end position="63"/>
    </location>
</feature>
<feature type="transmembrane region" description="Helical" evidence="1">
    <location>
        <begin position="118"/>
        <end position="143"/>
    </location>
</feature>
<evidence type="ECO:0000259" key="2">
    <source>
        <dbReference type="Pfam" id="PF07331"/>
    </source>
</evidence>
<dbReference type="GeneID" id="83037845"/>
<proteinExistence type="predicted"/>
<accession>A0A1V0BAS9</accession>
<protein>
    <recommendedName>
        <fullName evidence="2">DUF1468 domain-containing protein</fullName>
    </recommendedName>
</protein>
<keyword evidence="1" id="KW-0812">Transmembrane</keyword>
<dbReference type="Proteomes" id="UP000242792">
    <property type="component" value="Chromosome"/>
</dbReference>
<accession>A0A1V3TRT3</accession>
<feature type="transmembrane region" description="Helical" evidence="1">
    <location>
        <begin position="83"/>
        <end position="106"/>
    </location>
</feature>
<dbReference type="Proteomes" id="UP000053300">
    <property type="component" value="Unassembled WGS sequence"/>
</dbReference>
<name>A0A0W7Z3A4_9BURK</name>
<gene>
    <name evidence="4" type="ORF">AS359_05265</name>
    <name evidence="3" type="ORF">B5M06_00760</name>
</gene>
<feature type="transmembrane region" description="Helical" evidence="1">
    <location>
        <begin position="6"/>
        <end position="24"/>
    </location>
</feature>
<keyword evidence="1" id="KW-0472">Membrane</keyword>
<evidence type="ECO:0000313" key="4">
    <source>
        <dbReference type="EMBL" id="KUF41850.1"/>
    </source>
</evidence>
<dbReference type="OrthoDB" id="7029611at2"/>
<evidence type="ECO:0000313" key="6">
    <source>
        <dbReference type="Proteomes" id="UP000242792"/>
    </source>
</evidence>
<dbReference type="KEGG" id="cke:B5M06_00760"/>
<dbReference type="AlphaFoldDB" id="A0A0W7Z3A4"/>
<dbReference type="Pfam" id="PF07331">
    <property type="entry name" value="TctB"/>
    <property type="match status" value="1"/>
</dbReference>
<keyword evidence="1" id="KW-1133">Transmembrane helix</keyword>
<dbReference type="STRING" id="225992.B5M06_00760"/>
<dbReference type="InterPro" id="IPR009936">
    <property type="entry name" value="DUF1468"/>
</dbReference>
<organism evidence="4 5">
    <name type="scientific">Comamonas kerstersii</name>
    <dbReference type="NCBI Taxonomy" id="225992"/>
    <lineage>
        <taxon>Bacteria</taxon>
        <taxon>Pseudomonadati</taxon>
        <taxon>Pseudomonadota</taxon>
        <taxon>Betaproteobacteria</taxon>
        <taxon>Burkholderiales</taxon>
        <taxon>Comamonadaceae</taxon>
        <taxon>Comamonas</taxon>
    </lineage>
</organism>
<dbReference type="EMBL" id="CP020121">
    <property type="protein sequence ID" value="AQZ97012.1"/>
    <property type="molecule type" value="Genomic_DNA"/>
</dbReference>
<sequence length="146" mass="15937">MLNRDFRDIIAGIFVCIVGLFFAIGAQNYSFGTAARMGPGYMPMVLGWVLFVLGIFIMVPAFFRKGERIEVDWDSLLASTASLVVFAFSLQMLGVFLSTVIAVLIATMPKRMNFGVRGVLAIAIAIITSLIFVAGLDMTISLFPEL</sequence>
<accession>A0A0W7Z3A4</accession>
<feature type="domain" description="DUF1468" evidence="2">
    <location>
        <begin position="9"/>
        <end position="138"/>
    </location>
</feature>
<evidence type="ECO:0000313" key="3">
    <source>
        <dbReference type="EMBL" id="AQZ97012.1"/>
    </source>
</evidence>
<evidence type="ECO:0000256" key="1">
    <source>
        <dbReference type="SAM" id="Phobius"/>
    </source>
</evidence>
<reference evidence="3 6" key="2">
    <citation type="submission" date="2017-03" db="EMBL/GenBank/DDBJ databases">
        <title>Rapid Whole Genome Sequencing of Comamonas kerstersii Causing Continuous ambulatory Peritoneal Dialysis-Associated Peritonitis.</title>
        <authorList>
            <person name="Zheng B."/>
        </authorList>
    </citation>
    <scope>NUCLEOTIDE SEQUENCE [LARGE SCALE GENOMIC DNA]</scope>
    <source>
        <strain evidence="3 6">8943</strain>
    </source>
</reference>
<dbReference type="EMBL" id="LPXH01000018">
    <property type="protein sequence ID" value="KUF41850.1"/>
    <property type="molecule type" value="Genomic_DNA"/>
</dbReference>